<keyword evidence="8 12" id="KW-0326">Glycosidase</keyword>
<dbReference type="SUPFAM" id="SSF48225">
    <property type="entry name" value="Seven-hairpin glycosidases"/>
    <property type="match status" value="1"/>
</dbReference>
<comment type="pathway">
    <text evidence="2">Protein modification; protein glycosylation.</text>
</comment>
<comment type="cofactor">
    <cofactor evidence="1">
        <name>Ca(2+)</name>
        <dbReference type="ChEBI" id="CHEBI:29108"/>
    </cofactor>
</comment>
<evidence type="ECO:0000313" key="14">
    <source>
        <dbReference type="EMBL" id="KAF2228767.1"/>
    </source>
</evidence>
<dbReference type="InterPro" id="IPR001382">
    <property type="entry name" value="Glyco_hydro_47"/>
</dbReference>
<accession>A0A6A6GSW0</accession>
<dbReference type="GO" id="GO:0005975">
    <property type="term" value="P:carbohydrate metabolic process"/>
    <property type="evidence" value="ECO:0007669"/>
    <property type="project" value="InterPro"/>
</dbReference>
<dbReference type="UniPathway" id="UPA00378"/>
<dbReference type="PRINTS" id="PR00747">
    <property type="entry name" value="GLYHDRLASE47"/>
</dbReference>
<gene>
    <name evidence="14" type="ORF">EV356DRAFT_581361</name>
</gene>
<protein>
    <recommendedName>
        <fullName evidence="12">alpha-1,2-Mannosidase</fullName>
        <ecNumber evidence="12">3.2.1.-</ecNumber>
    </recommendedName>
</protein>
<organism evidence="14 15">
    <name type="scientific">Viridothelium virens</name>
    <name type="common">Speckled blister lichen</name>
    <name type="synonym">Trypethelium virens</name>
    <dbReference type="NCBI Taxonomy" id="1048519"/>
    <lineage>
        <taxon>Eukaryota</taxon>
        <taxon>Fungi</taxon>
        <taxon>Dikarya</taxon>
        <taxon>Ascomycota</taxon>
        <taxon>Pezizomycotina</taxon>
        <taxon>Dothideomycetes</taxon>
        <taxon>Dothideomycetes incertae sedis</taxon>
        <taxon>Trypetheliales</taxon>
        <taxon>Trypetheliaceae</taxon>
        <taxon>Viridothelium</taxon>
    </lineage>
</organism>
<dbReference type="Gene3D" id="1.50.10.10">
    <property type="match status" value="1"/>
</dbReference>
<keyword evidence="5 12" id="KW-0378">Hydrolase</keyword>
<comment type="catalytic activity">
    <reaction evidence="9">
        <text>N(4)-(alpha-D-Man-(1-&gt;2)-alpha-D-Man-(1-&gt;2)-alpha-D-Man-(1-&gt;3)-[alpha-D-Man-(1-&gt;3)-[alpha-D-Man-(1-&gt;2)-alpha-D-Man-(1-&gt;6)]-alpha-D-Man-(1-&gt;6)]-beta-D-Man-(1-&gt;4)-beta-D-GlcNAc-(1-&gt;4)-beta-D-GlcNAc)-L-asparaginyl-[protein] (N-glucan mannose isomer 8A1,2,3B1,3) + 3 H2O = N(4)-(alpha-D-Man-(1-&gt;3)-[alpha-D-Man-(1-&gt;3)-[alpha-D-Man-(1-&gt;6)]-alpha-D-Man-(1-&gt;6)]-beta-D-Man-(1-&gt;4)-beta-D-GlcNAc-(1-&gt;4)-beta-D-GlcNAc)-L-asparaginyl-[protein] (N-glucan mannose isomer 5A1,2) + 3 beta-D-mannose</text>
        <dbReference type="Rhea" id="RHEA:56028"/>
        <dbReference type="Rhea" id="RHEA-COMP:14358"/>
        <dbReference type="Rhea" id="RHEA-COMP:14367"/>
        <dbReference type="ChEBI" id="CHEBI:15377"/>
        <dbReference type="ChEBI" id="CHEBI:28563"/>
        <dbReference type="ChEBI" id="CHEBI:59087"/>
        <dbReference type="ChEBI" id="CHEBI:60628"/>
        <dbReference type="EC" id="3.2.1.113"/>
    </reaction>
</comment>
<dbReference type="InterPro" id="IPR036026">
    <property type="entry name" value="Seven-hairpin_glycosidases"/>
</dbReference>
<evidence type="ECO:0000256" key="9">
    <source>
        <dbReference type="ARBA" id="ARBA00047669"/>
    </source>
</evidence>
<keyword evidence="15" id="KW-1185">Reference proteome</keyword>
<dbReference type="PANTHER" id="PTHR11742:SF101">
    <property type="entry name" value="MANNOSYL-OLIGOSACCHARIDE ALPHA-1,2-MANNOSIDASE 1B"/>
    <property type="match status" value="1"/>
</dbReference>
<dbReference type="GO" id="GO:0005783">
    <property type="term" value="C:endoplasmic reticulum"/>
    <property type="evidence" value="ECO:0007669"/>
    <property type="project" value="TreeGrafter"/>
</dbReference>
<dbReference type="InterPro" id="IPR012341">
    <property type="entry name" value="6hp_glycosidase-like_sf"/>
</dbReference>
<dbReference type="PANTHER" id="PTHR11742">
    <property type="entry name" value="MANNOSYL-OLIGOSACCHARIDE ALPHA-1,2-MANNOSIDASE-RELATED"/>
    <property type="match status" value="1"/>
</dbReference>
<dbReference type="EMBL" id="ML991894">
    <property type="protein sequence ID" value="KAF2228767.1"/>
    <property type="molecule type" value="Genomic_DNA"/>
</dbReference>
<dbReference type="GO" id="GO:0004571">
    <property type="term" value="F:mannosyl-oligosaccharide 1,2-alpha-mannosidase activity"/>
    <property type="evidence" value="ECO:0007669"/>
    <property type="project" value="UniProtKB-EC"/>
</dbReference>
<keyword evidence="7" id="KW-0325">Glycoprotein</keyword>
<evidence type="ECO:0000256" key="6">
    <source>
        <dbReference type="ARBA" id="ARBA00023157"/>
    </source>
</evidence>
<proteinExistence type="inferred from homology"/>
<feature type="transmembrane region" description="Helical" evidence="13">
    <location>
        <begin position="12"/>
        <end position="30"/>
    </location>
</feature>
<evidence type="ECO:0000256" key="3">
    <source>
        <dbReference type="ARBA" id="ARBA00007658"/>
    </source>
</evidence>
<sequence length="580" mass="64571">MPSFRRHPVTAFKLFSAAFIICFYLIYASFRDYFSPPPKIDRIEIASLQYEGWRGGGKADLGKAGIIRDAMRKAFASYQDRAWGKDEIRPISGGNVNNHNGWGAFLVESTSTLALMGLWDELREAVRYIIDKVDFTKTDELVDPSETIRRYLGAILSLVDMSDAGLISPEVIAHDDRNKLLGQAYTLAFKLRPSFDTNTGLPWPRVDFDTSVGTSLFTPKDGNPEEENIVTIPLSSASAPLLESRVLSRLTNDASYLEDATYAIVPLLWPSYNLSALPNHPDGLFPSPLNIDTSHPTAQGYSWDTNHLPFYTALLKSLLLSPHSRHAPTYRTTWLSATHALRWNLTSRSAASPTHATSHLYLSQRSGPHLLNEASHTSCAAPASLLLGGAALSRPDLIGLGQALLEGCHHVHASSPSGLAPDRWSWTPAGSERGDPAFEPSTKRAARQWELRAWWAVEERGGLRAGYVESLFVAWRVTGQARYRQWAWEAWEAVRARQEARYGFAALKDVMRGKATSSELGVVEQAMKQAGVELVDEQETEWMSRTLKFLWLLFGDVKVADLDMWVISEGGHLFRRTEPG</sequence>
<keyword evidence="13" id="KW-0812">Transmembrane</keyword>
<dbReference type="GO" id="GO:0036503">
    <property type="term" value="P:ERAD pathway"/>
    <property type="evidence" value="ECO:0007669"/>
    <property type="project" value="UniProtKB-ARBA"/>
</dbReference>
<evidence type="ECO:0000256" key="12">
    <source>
        <dbReference type="RuleBase" id="RU361193"/>
    </source>
</evidence>
<evidence type="ECO:0000256" key="7">
    <source>
        <dbReference type="ARBA" id="ARBA00023180"/>
    </source>
</evidence>
<evidence type="ECO:0000256" key="5">
    <source>
        <dbReference type="ARBA" id="ARBA00022801"/>
    </source>
</evidence>
<dbReference type="OrthoDB" id="8118055at2759"/>
<evidence type="ECO:0000313" key="15">
    <source>
        <dbReference type="Proteomes" id="UP000800092"/>
    </source>
</evidence>
<keyword evidence="13" id="KW-1133">Transmembrane helix</keyword>
<keyword evidence="4" id="KW-0732">Signal</keyword>
<dbReference type="Pfam" id="PF01532">
    <property type="entry name" value="Glyco_hydro_47"/>
    <property type="match status" value="1"/>
</dbReference>
<dbReference type="Proteomes" id="UP000800092">
    <property type="component" value="Unassembled WGS sequence"/>
</dbReference>
<comment type="similarity">
    <text evidence="3 12">Belongs to the glycosyl hydrolase 47 family.</text>
</comment>
<evidence type="ECO:0000256" key="11">
    <source>
        <dbReference type="PIRSR" id="PIRSR601382-3"/>
    </source>
</evidence>
<evidence type="ECO:0000256" key="2">
    <source>
        <dbReference type="ARBA" id="ARBA00004922"/>
    </source>
</evidence>
<evidence type="ECO:0000256" key="4">
    <source>
        <dbReference type="ARBA" id="ARBA00022729"/>
    </source>
</evidence>
<dbReference type="GO" id="GO:0005509">
    <property type="term" value="F:calcium ion binding"/>
    <property type="evidence" value="ECO:0007669"/>
    <property type="project" value="InterPro"/>
</dbReference>
<evidence type="ECO:0000256" key="10">
    <source>
        <dbReference type="ARBA" id="ARBA00048605"/>
    </source>
</evidence>
<reference evidence="14" key="1">
    <citation type="journal article" date="2020" name="Stud. Mycol.">
        <title>101 Dothideomycetes genomes: a test case for predicting lifestyles and emergence of pathogens.</title>
        <authorList>
            <person name="Haridas S."/>
            <person name="Albert R."/>
            <person name="Binder M."/>
            <person name="Bloem J."/>
            <person name="Labutti K."/>
            <person name="Salamov A."/>
            <person name="Andreopoulos B."/>
            <person name="Baker S."/>
            <person name="Barry K."/>
            <person name="Bills G."/>
            <person name="Bluhm B."/>
            <person name="Cannon C."/>
            <person name="Castanera R."/>
            <person name="Culley D."/>
            <person name="Daum C."/>
            <person name="Ezra D."/>
            <person name="Gonzalez J."/>
            <person name="Henrissat B."/>
            <person name="Kuo A."/>
            <person name="Liang C."/>
            <person name="Lipzen A."/>
            <person name="Lutzoni F."/>
            <person name="Magnuson J."/>
            <person name="Mondo S."/>
            <person name="Nolan M."/>
            <person name="Ohm R."/>
            <person name="Pangilinan J."/>
            <person name="Park H.-J."/>
            <person name="Ramirez L."/>
            <person name="Alfaro M."/>
            <person name="Sun H."/>
            <person name="Tritt A."/>
            <person name="Yoshinaga Y."/>
            <person name="Zwiers L.-H."/>
            <person name="Turgeon B."/>
            <person name="Goodwin S."/>
            <person name="Spatafora J."/>
            <person name="Crous P."/>
            <person name="Grigoriev I."/>
        </authorList>
    </citation>
    <scope>NUCLEOTIDE SEQUENCE</scope>
    <source>
        <strain evidence="14">Tuck. ex Michener</strain>
    </source>
</reference>
<feature type="disulfide bond" evidence="11">
    <location>
        <begin position="379"/>
        <end position="408"/>
    </location>
</feature>
<keyword evidence="6 11" id="KW-1015">Disulfide bond</keyword>
<name>A0A6A6GSW0_VIRVR</name>
<evidence type="ECO:0000256" key="13">
    <source>
        <dbReference type="SAM" id="Phobius"/>
    </source>
</evidence>
<dbReference type="GO" id="GO:0016020">
    <property type="term" value="C:membrane"/>
    <property type="evidence" value="ECO:0007669"/>
    <property type="project" value="InterPro"/>
</dbReference>
<keyword evidence="13" id="KW-0472">Membrane</keyword>
<comment type="catalytic activity">
    <reaction evidence="10">
        <text>N(4)-(alpha-D-Man-(1-&gt;2)-alpha-D-Man-(1-&gt;2)-alpha-D-Man-(1-&gt;3)-[alpha-D-Man-(1-&gt;2)-alpha-D-Man-(1-&gt;3)-[alpha-D-Man-(1-&gt;2)-alpha-D-Man-(1-&gt;6)]-alpha-D-Man-(1-&gt;6)]-beta-D-Man-(1-&gt;4)-beta-D-GlcNAc-(1-&gt;4)-beta-D-GlcNAc)-L-asparaginyl-[protein] (N-glucan mannose isomer 9A1,2,3B1,2,3) + 4 H2O = N(4)-(alpha-D-Man-(1-&gt;3)-[alpha-D-Man-(1-&gt;3)-[alpha-D-Man-(1-&gt;6)]-alpha-D-Man-(1-&gt;6)]-beta-D-Man-(1-&gt;4)-beta-D-GlcNAc-(1-&gt;4)-beta-D-GlcNAc)-L-asparaginyl-[protein] (N-glucan mannose isomer 5A1,2) + 4 beta-D-mannose</text>
        <dbReference type="Rhea" id="RHEA:56008"/>
        <dbReference type="Rhea" id="RHEA-COMP:14356"/>
        <dbReference type="Rhea" id="RHEA-COMP:14367"/>
        <dbReference type="ChEBI" id="CHEBI:15377"/>
        <dbReference type="ChEBI" id="CHEBI:28563"/>
        <dbReference type="ChEBI" id="CHEBI:59087"/>
        <dbReference type="ChEBI" id="CHEBI:139493"/>
        <dbReference type="EC" id="3.2.1.113"/>
    </reaction>
</comment>
<dbReference type="AlphaFoldDB" id="A0A6A6GSW0"/>
<dbReference type="InterPro" id="IPR050749">
    <property type="entry name" value="Glycosyl_Hydrolase_47"/>
</dbReference>
<dbReference type="EC" id="3.2.1.-" evidence="12"/>
<evidence type="ECO:0000256" key="1">
    <source>
        <dbReference type="ARBA" id="ARBA00001913"/>
    </source>
</evidence>
<evidence type="ECO:0000256" key="8">
    <source>
        <dbReference type="ARBA" id="ARBA00023295"/>
    </source>
</evidence>